<sequence>MFSFQLKTPDSISVADSGIDCTLLEEINRQAAVVLNSPLISRKTRDDPEDPLPTNNLTTAKTNFSYVLSKPHGSFDLTLQTNNTSKASTTSSSPQQAASEPPRSPPPLTPSSSSDLTTVFTENHAPNSSHLGILLLSNARRKLQLEEERIEFEKEKQREKEKRKSKKLFFRLTKRVREKGGGMVDIPQSASDSALKRIDEDEISTSGHSSFFGQHRNTSTE</sequence>
<dbReference type="AlphaFoldDB" id="A0A914Z2Z5"/>
<keyword evidence="3" id="KW-1185">Reference proteome</keyword>
<name>A0A914Z2Z5_9BILA</name>
<reference evidence="4" key="1">
    <citation type="submission" date="2022-11" db="UniProtKB">
        <authorList>
            <consortium name="WormBaseParasite"/>
        </authorList>
    </citation>
    <scope>IDENTIFICATION</scope>
</reference>
<protein>
    <submittedName>
        <fullName evidence="4">Uncharacterized protein</fullName>
    </submittedName>
</protein>
<dbReference type="WBParaSite" id="PSU_v2.g4628.t1">
    <property type="protein sequence ID" value="PSU_v2.g4628.t1"/>
    <property type="gene ID" value="PSU_v2.g4628"/>
</dbReference>
<feature type="compositionally biased region" description="Low complexity" evidence="2">
    <location>
        <begin position="80"/>
        <end position="101"/>
    </location>
</feature>
<organism evidence="3 4">
    <name type="scientific">Panagrolaimus superbus</name>
    <dbReference type="NCBI Taxonomy" id="310955"/>
    <lineage>
        <taxon>Eukaryota</taxon>
        <taxon>Metazoa</taxon>
        <taxon>Ecdysozoa</taxon>
        <taxon>Nematoda</taxon>
        <taxon>Chromadorea</taxon>
        <taxon>Rhabditida</taxon>
        <taxon>Tylenchina</taxon>
        <taxon>Panagrolaimomorpha</taxon>
        <taxon>Panagrolaimoidea</taxon>
        <taxon>Panagrolaimidae</taxon>
        <taxon>Panagrolaimus</taxon>
    </lineage>
</organism>
<evidence type="ECO:0000313" key="3">
    <source>
        <dbReference type="Proteomes" id="UP000887577"/>
    </source>
</evidence>
<feature type="region of interest" description="Disordered" evidence="2">
    <location>
        <begin position="202"/>
        <end position="221"/>
    </location>
</feature>
<dbReference type="Proteomes" id="UP000887577">
    <property type="component" value="Unplaced"/>
</dbReference>
<keyword evidence="1" id="KW-0175">Coiled coil</keyword>
<evidence type="ECO:0000256" key="1">
    <source>
        <dbReference type="SAM" id="Coils"/>
    </source>
</evidence>
<feature type="coiled-coil region" evidence="1">
    <location>
        <begin position="136"/>
        <end position="163"/>
    </location>
</feature>
<accession>A0A914Z2Z5</accession>
<evidence type="ECO:0000256" key="2">
    <source>
        <dbReference type="SAM" id="MobiDB-lite"/>
    </source>
</evidence>
<proteinExistence type="predicted"/>
<feature type="compositionally biased region" description="Polar residues" evidence="2">
    <location>
        <begin position="204"/>
        <end position="221"/>
    </location>
</feature>
<evidence type="ECO:0000313" key="4">
    <source>
        <dbReference type="WBParaSite" id="PSU_v2.g4628.t1"/>
    </source>
</evidence>
<feature type="region of interest" description="Disordered" evidence="2">
    <location>
        <begin position="77"/>
        <end position="115"/>
    </location>
</feature>